<comment type="catalytic activity">
    <reaction evidence="1 4">
        <text>[protein]-peptidylproline (omega=180) = [protein]-peptidylproline (omega=0)</text>
        <dbReference type="Rhea" id="RHEA:16237"/>
        <dbReference type="Rhea" id="RHEA-COMP:10747"/>
        <dbReference type="Rhea" id="RHEA-COMP:10748"/>
        <dbReference type="ChEBI" id="CHEBI:83833"/>
        <dbReference type="ChEBI" id="CHEBI:83834"/>
        <dbReference type="EC" id="5.2.1.8"/>
    </reaction>
</comment>
<evidence type="ECO:0000256" key="1">
    <source>
        <dbReference type="ARBA" id="ARBA00000971"/>
    </source>
</evidence>
<evidence type="ECO:0000256" key="2">
    <source>
        <dbReference type="ARBA" id="ARBA00013194"/>
    </source>
</evidence>
<dbReference type="RefSeq" id="WP_386064856.1">
    <property type="nucleotide sequence ID" value="NZ_JBHLTQ010000006.1"/>
</dbReference>
<dbReference type="InterPro" id="IPR001179">
    <property type="entry name" value="PPIase_FKBP_dom"/>
</dbReference>
<feature type="chain" id="PRO_5045415999" description="peptidylprolyl isomerase" evidence="6">
    <location>
        <begin position="24"/>
        <end position="315"/>
    </location>
</feature>
<keyword evidence="3 4" id="KW-0697">Rotamase</keyword>
<protein>
    <recommendedName>
        <fullName evidence="2 4">peptidylprolyl isomerase</fullName>
        <ecNumber evidence="2 4">5.2.1.8</ecNumber>
    </recommendedName>
</protein>
<reference evidence="8 9" key="1">
    <citation type="submission" date="2024-09" db="EMBL/GenBank/DDBJ databases">
        <authorList>
            <person name="Sun Q."/>
            <person name="Mori K."/>
        </authorList>
    </citation>
    <scope>NUCLEOTIDE SEQUENCE [LARGE SCALE GENOMIC DNA]</scope>
    <source>
        <strain evidence="8 9">NCAIM B.02481</strain>
    </source>
</reference>
<feature type="domain" description="PPIase FKBP-type" evidence="7">
    <location>
        <begin position="125"/>
        <end position="230"/>
    </location>
</feature>
<evidence type="ECO:0000256" key="3">
    <source>
        <dbReference type="ARBA" id="ARBA00023110"/>
    </source>
</evidence>
<feature type="signal peptide" evidence="6">
    <location>
        <begin position="1"/>
        <end position="23"/>
    </location>
</feature>
<feature type="compositionally biased region" description="Acidic residues" evidence="5">
    <location>
        <begin position="280"/>
        <end position="295"/>
    </location>
</feature>
<feature type="compositionally biased region" description="Acidic residues" evidence="5">
    <location>
        <begin position="247"/>
        <end position="272"/>
    </location>
</feature>
<comment type="caution">
    <text evidence="8">The sequence shown here is derived from an EMBL/GenBank/DDBJ whole genome shotgun (WGS) entry which is preliminary data.</text>
</comment>
<dbReference type="EC" id="5.2.1.8" evidence="2 4"/>
<keyword evidence="4" id="KW-0413">Isomerase</keyword>
<dbReference type="PROSITE" id="PS51257">
    <property type="entry name" value="PROKAR_LIPOPROTEIN"/>
    <property type="match status" value="1"/>
</dbReference>
<name>A0ABV6QE89_9FLAO</name>
<evidence type="ECO:0000259" key="7">
    <source>
        <dbReference type="PROSITE" id="PS50059"/>
    </source>
</evidence>
<organism evidence="8 9">
    <name type="scientific">Winogradskyella pulchriflava</name>
    <dbReference type="NCBI Taxonomy" id="1110688"/>
    <lineage>
        <taxon>Bacteria</taxon>
        <taxon>Pseudomonadati</taxon>
        <taxon>Bacteroidota</taxon>
        <taxon>Flavobacteriia</taxon>
        <taxon>Flavobacteriales</taxon>
        <taxon>Flavobacteriaceae</taxon>
        <taxon>Winogradskyella</taxon>
    </lineage>
</organism>
<dbReference type="SUPFAM" id="SSF54534">
    <property type="entry name" value="FKBP-like"/>
    <property type="match status" value="1"/>
</dbReference>
<dbReference type="Proteomes" id="UP001589832">
    <property type="component" value="Unassembled WGS sequence"/>
</dbReference>
<evidence type="ECO:0000313" key="8">
    <source>
        <dbReference type="EMBL" id="MFC0605581.1"/>
    </source>
</evidence>
<dbReference type="Gene3D" id="3.10.50.40">
    <property type="match status" value="1"/>
</dbReference>
<evidence type="ECO:0000256" key="4">
    <source>
        <dbReference type="PROSITE-ProRule" id="PRU00277"/>
    </source>
</evidence>
<dbReference type="PROSITE" id="PS50059">
    <property type="entry name" value="FKBP_PPIASE"/>
    <property type="match status" value="1"/>
</dbReference>
<keyword evidence="6" id="KW-0732">Signal</keyword>
<dbReference type="InterPro" id="IPR046357">
    <property type="entry name" value="PPIase_dom_sf"/>
</dbReference>
<proteinExistence type="predicted"/>
<evidence type="ECO:0000313" key="9">
    <source>
        <dbReference type="Proteomes" id="UP001589832"/>
    </source>
</evidence>
<gene>
    <name evidence="8" type="ORF">ACFFGA_13515</name>
</gene>
<sequence length="315" mass="34792">MKKKTLRLALFLMVLVIAFISCKDDDDSTSSIPVRDRAEQQLADKDSLLDYLSSHYYNSAFFETGSDHKYSDIVITELAEGETVPDGHALLLDVVETISVVFLDVDYEYYILRINQGGGESPHFTDYVRTRYEGSVVESGDVFETISTPEDLPLQGDGITFFGSIKAWQLVMPSFNTATGFTTEDGIVNYQNFGLGVMFIPSGLAYFASSSSGIASYSNLIFKFELLQYEEADHDQDGVPSYIEDYNGNDDVSDDDTDGDGIPDFIDTDDDGDGVRTINEDIDNDGDPTNDDSDGDGTPNYLDEDSTQSNQDENS</sequence>
<evidence type="ECO:0000256" key="6">
    <source>
        <dbReference type="SAM" id="SignalP"/>
    </source>
</evidence>
<feature type="region of interest" description="Disordered" evidence="5">
    <location>
        <begin position="237"/>
        <end position="315"/>
    </location>
</feature>
<accession>A0ABV6QE89</accession>
<dbReference type="EMBL" id="JBHLTQ010000006">
    <property type="protein sequence ID" value="MFC0605581.1"/>
    <property type="molecule type" value="Genomic_DNA"/>
</dbReference>
<keyword evidence="9" id="KW-1185">Reference proteome</keyword>
<evidence type="ECO:0000256" key="5">
    <source>
        <dbReference type="SAM" id="MobiDB-lite"/>
    </source>
</evidence>